<dbReference type="SMART" id="SM00355">
    <property type="entry name" value="ZnF_C2H2"/>
    <property type="match status" value="13"/>
</dbReference>
<keyword evidence="8" id="KW-0238">DNA-binding</keyword>
<keyword evidence="6" id="KW-0862">Zinc</keyword>
<dbReference type="FunFam" id="3.30.160.60:FF:002343">
    <property type="entry name" value="Zinc finger protein 33A"/>
    <property type="match status" value="1"/>
</dbReference>
<comment type="caution">
    <text evidence="13">The sequence shown here is derived from an EMBL/GenBank/DDBJ whole genome shotgun (WGS) entry which is preliminary data.</text>
</comment>
<organism evidence="13 14">
    <name type="scientific">Mugilogobius chulae</name>
    <name type="common">yellowstripe goby</name>
    <dbReference type="NCBI Taxonomy" id="88201"/>
    <lineage>
        <taxon>Eukaryota</taxon>
        <taxon>Metazoa</taxon>
        <taxon>Chordata</taxon>
        <taxon>Craniata</taxon>
        <taxon>Vertebrata</taxon>
        <taxon>Euteleostomi</taxon>
        <taxon>Actinopterygii</taxon>
        <taxon>Neopterygii</taxon>
        <taxon>Teleostei</taxon>
        <taxon>Neoteleostei</taxon>
        <taxon>Acanthomorphata</taxon>
        <taxon>Gobiaria</taxon>
        <taxon>Gobiiformes</taxon>
        <taxon>Gobioidei</taxon>
        <taxon>Gobiidae</taxon>
        <taxon>Gobionellinae</taxon>
        <taxon>Mugilogobius</taxon>
    </lineage>
</organism>
<reference evidence="14" key="1">
    <citation type="submission" date="2024-04" db="EMBL/GenBank/DDBJ databases">
        <title>Salinicola lusitanus LLJ914,a marine bacterium isolated from the Okinawa Trough.</title>
        <authorList>
            <person name="Li J."/>
        </authorList>
    </citation>
    <scope>NUCLEOTIDE SEQUENCE [LARGE SCALE GENOMIC DNA]</scope>
</reference>
<feature type="domain" description="C2H2-type" evidence="12">
    <location>
        <begin position="270"/>
        <end position="297"/>
    </location>
</feature>
<dbReference type="PROSITE" id="PS00028">
    <property type="entry name" value="ZINC_FINGER_C2H2_1"/>
    <property type="match status" value="10"/>
</dbReference>
<dbReference type="FunFam" id="3.30.160.60:FF:000710">
    <property type="entry name" value="Zinc finger protein 768"/>
    <property type="match status" value="1"/>
</dbReference>
<dbReference type="FunFam" id="3.30.160.60:FF:000446">
    <property type="entry name" value="Zinc finger protein"/>
    <property type="match status" value="1"/>
</dbReference>
<dbReference type="FunFam" id="3.30.160.60:FF:002402">
    <property type="entry name" value="Zinc finger protein 347"/>
    <property type="match status" value="1"/>
</dbReference>
<evidence type="ECO:0000313" key="14">
    <source>
        <dbReference type="Proteomes" id="UP001460270"/>
    </source>
</evidence>
<evidence type="ECO:0000256" key="4">
    <source>
        <dbReference type="ARBA" id="ARBA00022737"/>
    </source>
</evidence>
<dbReference type="PROSITE" id="PS50157">
    <property type="entry name" value="ZINC_FINGER_C2H2_2"/>
    <property type="match status" value="13"/>
</dbReference>
<dbReference type="InterPro" id="IPR036236">
    <property type="entry name" value="Znf_C2H2_sf"/>
</dbReference>
<dbReference type="FunFam" id="3.30.160.60:FF:000176">
    <property type="entry name" value="zinc finger protein 70"/>
    <property type="match status" value="1"/>
</dbReference>
<keyword evidence="7" id="KW-0805">Transcription regulation</keyword>
<feature type="domain" description="C2H2-type" evidence="12">
    <location>
        <begin position="84"/>
        <end position="114"/>
    </location>
</feature>
<keyword evidence="5 11" id="KW-0863">Zinc-finger</keyword>
<protein>
    <recommendedName>
        <fullName evidence="12">C2H2-type domain-containing protein</fullName>
    </recommendedName>
</protein>
<dbReference type="FunFam" id="3.30.160.60:FF:000464">
    <property type="entry name" value="Zinc finger and SCAN domain containing 25"/>
    <property type="match status" value="1"/>
</dbReference>
<feature type="domain" description="C2H2-type" evidence="12">
    <location>
        <begin position="552"/>
        <end position="579"/>
    </location>
</feature>
<accession>A0AAW0Q269</accession>
<evidence type="ECO:0000313" key="13">
    <source>
        <dbReference type="EMBL" id="KAK7944737.1"/>
    </source>
</evidence>
<proteinExistence type="inferred from homology"/>
<dbReference type="SUPFAM" id="SSF57667">
    <property type="entry name" value="beta-beta-alpha zinc fingers"/>
    <property type="match status" value="9"/>
</dbReference>
<dbReference type="PANTHER" id="PTHR47772">
    <property type="entry name" value="ZINC FINGER PROTEIN 200"/>
    <property type="match status" value="1"/>
</dbReference>
<keyword evidence="9" id="KW-0804">Transcription</keyword>
<evidence type="ECO:0000256" key="2">
    <source>
        <dbReference type="ARBA" id="ARBA00006991"/>
    </source>
</evidence>
<evidence type="ECO:0000259" key="12">
    <source>
        <dbReference type="PROSITE" id="PS50157"/>
    </source>
</evidence>
<feature type="domain" description="C2H2-type" evidence="12">
    <location>
        <begin position="469"/>
        <end position="496"/>
    </location>
</feature>
<gene>
    <name evidence="13" type="ORF">WMY93_000465</name>
</gene>
<evidence type="ECO:0000256" key="11">
    <source>
        <dbReference type="PROSITE-ProRule" id="PRU00042"/>
    </source>
</evidence>
<evidence type="ECO:0000256" key="3">
    <source>
        <dbReference type="ARBA" id="ARBA00022723"/>
    </source>
</evidence>
<dbReference type="InterPro" id="IPR013087">
    <property type="entry name" value="Znf_C2H2_type"/>
</dbReference>
<dbReference type="InterPro" id="IPR050636">
    <property type="entry name" value="C2H2-ZF_domain-containing"/>
</dbReference>
<name>A0AAW0Q269_9GOBI</name>
<feature type="domain" description="C2H2-type" evidence="12">
    <location>
        <begin position="497"/>
        <end position="526"/>
    </location>
</feature>
<dbReference type="Gene3D" id="3.30.160.60">
    <property type="entry name" value="Classic Zinc Finger"/>
    <property type="match status" value="14"/>
</dbReference>
<dbReference type="Pfam" id="PF00096">
    <property type="entry name" value="zf-C2H2"/>
    <property type="match status" value="8"/>
</dbReference>
<comment type="similarity">
    <text evidence="2">Belongs to the krueppel C2H2-type zinc-finger protein family.</text>
</comment>
<dbReference type="FunFam" id="3.30.160.60:FF:000072">
    <property type="entry name" value="zinc finger protein 143 isoform X1"/>
    <property type="match status" value="1"/>
</dbReference>
<keyword evidence="10" id="KW-0539">Nucleus</keyword>
<evidence type="ECO:0000256" key="8">
    <source>
        <dbReference type="ARBA" id="ARBA00023125"/>
    </source>
</evidence>
<dbReference type="EMBL" id="JBBPFD010000001">
    <property type="protein sequence ID" value="KAK7944737.1"/>
    <property type="molecule type" value="Genomic_DNA"/>
</dbReference>
<evidence type="ECO:0000256" key="9">
    <source>
        <dbReference type="ARBA" id="ARBA00023163"/>
    </source>
</evidence>
<dbReference type="GO" id="GO:0005634">
    <property type="term" value="C:nucleus"/>
    <property type="evidence" value="ECO:0007669"/>
    <property type="project" value="UniProtKB-SubCell"/>
</dbReference>
<feature type="domain" description="C2H2-type" evidence="12">
    <location>
        <begin position="584"/>
        <end position="611"/>
    </location>
</feature>
<dbReference type="PANTHER" id="PTHR47772:SF13">
    <property type="entry name" value="GASTRULA ZINC FINGER PROTEIN XLCGF49.1-LIKE-RELATED"/>
    <property type="match status" value="1"/>
</dbReference>
<feature type="domain" description="C2H2-type" evidence="12">
    <location>
        <begin position="349"/>
        <end position="376"/>
    </location>
</feature>
<keyword evidence="3" id="KW-0479">Metal-binding</keyword>
<feature type="domain" description="C2H2-type" evidence="12">
    <location>
        <begin position="405"/>
        <end position="433"/>
    </location>
</feature>
<dbReference type="AlphaFoldDB" id="A0AAW0Q269"/>
<dbReference type="FunFam" id="3.30.160.60:FF:000417">
    <property type="entry name" value="Zinc finger protein"/>
    <property type="match status" value="1"/>
</dbReference>
<feature type="domain" description="C2H2-type" evidence="12">
    <location>
        <begin position="56"/>
        <end position="78"/>
    </location>
</feature>
<evidence type="ECO:0000256" key="6">
    <source>
        <dbReference type="ARBA" id="ARBA00022833"/>
    </source>
</evidence>
<evidence type="ECO:0000256" key="7">
    <source>
        <dbReference type="ARBA" id="ARBA00023015"/>
    </source>
</evidence>
<feature type="domain" description="C2H2-type" evidence="12">
    <location>
        <begin position="242"/>
        <end position="269"/>
    </location>
</feature>
<feature type="domain" description="C2H2-type" evidence="12">
    <location>
        <begin position="612"/>
        <end position="643"/>
    </location>
</feature>
<evidence type="ECO:0000256" key="1">
    <source>
        <dbReference type="ARBA" id="ARBA00004123"/>
    </source>
</evidence>
<comment type="subcellular location">
    <subcellularLocation>
        <location evidence="1">Nucleus</location>
    </subcellularLocation>
</comment>
<keyword evidence="14" id="KW-1185">Reference proteome</keyword>
<dbReference type="Proteomes" id="UP001460270">
    <property type="component" value="Unassembled WGS sequence"/>
</dbReference>
<feature type="domain" description="C2H2-type" evidence="12">
    <location>
        <begin position="377"/>
        <end position="404"/>
    </location>
</feature>
<keyword evidence="4" id="KW-0677">Repeat</keyword>
<sequence>MLRVRENVPEILPPQTTPAELSRGRRSVPLPVLREGVLQASVHEFHKCFPAENRPYRCDVCRKSFSKRYLLKMHKRRHRRASLHECFRCKMVFTAKYSLVMHKLKCGKHVTKKTVLKQRQKIISLAKVRNVQSIELDHVRSEVVDGLVSPHDVDSVYAVEMNNFQVEVELKVSCEVCSEAFVAKGQFHELLQKHKIELIDQDQDQDQAAALTTGLRHLQLSSCPVRRRPADSPKQQVKDRPFICDLCQKAFTRFSHLKMHERTHTGEKPYICEQCGKRFALSSCLLRHTRTHTGERPYQCEHCDKAFTQSQSLKQHLRVHHNLQESEICKSAAQSSKLRRKKRNVDEPLACPHCPKSFKRVYHLKMHLRTHTGEKPYSCEVCGMTFAFSNAYIRHKRVHTGERPYKCNQCGKGFAQSGTLNNTGAPITKAEKGCIDVGVAEKHSNNRLNLKQINELQKHIRTHTGEKPYSCDVCEKKFSSSSNLKIHTRVHTGERPYKCDHCGKGFAQLTHLRQHQWVHGEAGERPNKCLQERTRSQSMFGLTRGKDRERPYKCSQCGKGFLNRTGLKQHQWVHEARECVERPYSCEVCGKRFALSETLQRHKLIHTGGCPHKCAQCGKGFLKVVHLKRHKCIYDTIVSAERPYSCERCKKTFQQPSELRNISVRWKKAGCSFASTVGRRVREGTI</sequence>
<dbReference type="Pfam" id="PF13912">
    <property type="entry name" value="zf-C2H2_6"/>
    <property type="match status" value="1"/>
</dbReference>
<evidence type="ECO:0000256" key="10">
    <source>
        <dbReference type="ARBA" id="ARBA00023242"/>
    </source>
</evidence>
<dbReference type="FunFam" id="3.30.160.60:FF:000624">
    <property type="entry name" value="zinc finger protein 697"/>
    <property type="match status" value="3"/>
</dbReference>
<dbReference type="GO" id="GO:0008270">
    <property type="term" value="F:zinc ion binding"/>
    <property type="evidence" value="ECO:0007669"/>
    <property type="project" value="UniProtKB-KW"/>
</dbReference>
<evidence type="ECO:0000256" key="5">
    <source>
        <dbReference type="ARBA" id="ARBA00022771"/>
    </source>
</evidence>
<feature type="domain" description="C2H2-type" evidence="12">
    <location>
        <begin position="298"/>
        <end position="325"/>
    </location>
</feature>
<dbReference type="GO" id="GO:0003677">
    <property type="term" value="F:DNA binding"/>
    <property type="evidence" value="ECO:0007669"/>
    <property type="project" value="UniProtKB-KW"/>
</dbReference>